<evidence type="ECO:0000256" key="1">
    <source>
        <dbReference type="SAM" id="Phobius"/>
    </source>
</evidence>
<keyword evidence="3" id="KW-1185">Reference proteome</keyword>
<dbReference type="EMBL" id="CANTFM010001566">
    <property type="protein sequence ID" value="CAI5741202.1"/>
    <property type="molecule type" value="Genomic_DNA"/>
</dbReference>
<dbReference type="Proteomes" id="UP001162029">
    <property type="component" value="Unassembled WGS sequence"/>
</dbReference>
<gene>
    <name evidence="2" type="ORF">PDE001_LOCUS7728</name>
</gene>
<protein>
    <submittedName>
        <fullName evidence="2">Uncharacterized protein</fullName>
    </submittedName>
</protein>
<proteinExistence type="predicted"/>
<dbReference type="AlphaFoldDB" id="A0AAV0UW71"/>
<evidence type="ECO:0000313" key="2">
    <source>
        <dbReference type="EMBL" id="CAI5741202.1"/>
    </source>
</evidence>
<evidence type="ECO:0000313" key="3">
    <source>
        <dbReference type="Proteomes" id="UP001162029"/>
    </source>
</evidence>
<feature type="transmembrane region" description="Helical" evidence="1">
    <location>
        <begin position="295"/>
        <end position="321"/>
    </location>
</feature>
<feature type="transmembrane region" description="Helical" evidence="1">
    <location>
        <begin position="588"/>
        <end position="609"/>
    </location>
</feature>
<keyword evidence="1" id="KW-0472">Membrane</keyword>
<accession>A0AAV0UW71</accession>
<organism evidence="2 3">
    <name type="scientific">Peronospora destructor</name>
    <dbReference type="NCBI Taxonomy" id="86335"/>
    <lineage>
        <taxon>Eukaryota</taxon>
        <taxon>Sar</taxon>
        <taxon>Stramenopiles</taxon>
        <taxon>Oomycota</taxon>
        <taxon>Peronosporomycetes</taxon>
        <taxon>Peronosporales</taxon>
        <taxon>Peronosporaceae</taxon>
        <taxon>Peronospora</taxon>
    </lineage>
</organism>
<keyword evidence="1" id="KW-0812">Transmembrane</keyword>
<reference evidence="2" key="1">
    <citation type="submission" date="2022-12" db="EMBL/GenBank/DDBJ databases">
        <authorList>
            <person name="Webb A."/>
        </authorList>
    </citation>
    <scope>NUCLEOTIDE SEQUENCE</scope>
    <source>
        <strain evidence="2">Pd1</strain>
    </source>
</reference>
<comment type="caution">
    <text evidence="2">The sequence shown here is derived from an EMBL/GenBank/DDBJ whole genome shotgun (WGS) entry which is preliminary data.</text>
</comment>
<keyword evidence="1" id="KW-1133">Transmembrane helix</keyword>
<name>A0AAV0UW71_9STRA</name>
<sequence length="700" mass="79698">MATRHDNRNRFPVRNALLKWQLQQDERRVAEVQHRLMRLATPSPSSSLEMNSRSFDRRLAARRPRPMHDKDRDEAVIRTVRMQRDERERDSDKHAVDRFKGSKCQKLVSPLRAKDGDNKVLCNAFVYGTKASRAKTNQLSEQLERYRPSGVFESFSQSRSHASSVYGDGEDRFTFPLNMDMGDDGMVPSELSTMSISEQTKQSIMQHSDIGSLATDANLVSAPTSGQSIAEMLASMEKSTEVEYGGDCGACNDQHCDVFSGGDRRQLSRDEFSAIDTLFARVEASSGMKFPWRSVIAIVCCLVIGTSGFFIEELITLVGLFSRRTQFLLLRAEQERIRDRMSVLQLELQNFQLLTSRIEVRSQTVLTELRQYMDRMRLDREKHQDILAKEMQKLRRHIFHVTHELVEQKRESLRTQLEEIIKVRVINIEGADDNGLVVKAADAENDEQLDEATTGTPIEVEPYLTMQESLYDSISASACEDNGGQMCLKRTKVEPSHELLTTGHVLVGVPSPLTTGELITVHQSEIKLESPILVHEVNAEHPVNIESASLPALEQSLNKIDDTVASTSQETANVMPLRNASGMSLDQMLLLVGIVFLAACVVLCAYNMNRRKRWYEERRTRRNRRALRLAQRRARAMAEYREDRDEWYSDETGGDIEEVFLMTPIRGNTDDESRPKLVHQSSDIVATVERHSHCKRHRPT</sequence>